<evidence type="ECO:0000259" key="11">
    <source>
        <dbReference type="Pfam" id="PF17941"/>
    </source>
</evidence>
<evidence type="ECO:0000256" key="2">
    <source>
        <dbReference type="ARBA" id="ARBA00022679"/>
    </source>
</evidence>
<proteinExistence type="inferred from homology"/>
<dbReference type="GO" id="GO:0006799">
    <property type="term" value="P:polyphosphate biosynthetic process"/>
    <property type="evidence" value="ECO:0007669"/>
    <property type="project" value="UniProtKB-UniRule"/>
</dbReference>
<dbReference type="InterPro" id="IPR041108">
    <property type="entry name" value="PP_kinase_C_1"/>
</dbReference>
<dbReference type="Gene3D" id="3.30.1840.10">
    <property type="entry name" value="Polyphosphate kinase middle domain"/>
    <property type="match status" value="1"/>
</dbReference>
<dbReference type="EMBL" id="LT608328">
    <property type="protein sequence ID" value="SCM59276.1"/>
    <property type="molecule type" value="Genomic_DNA"/>
</dbReference>
<feature type="binding site" evidence="6">
    <location>
        <position position="374"/>
    </location>
    <ligand>
        <name>Mg(2+)</name>
        <dbReference type="ChEBI" id="CHEBI:18420"/>
    </ligand>
</feature>
<feature type="domain" description="Polyphosphate kinase N-terminal" evidence="9">
    <location>
        <begin position="5"/>
        <end position="109"/>
    </location>
</feature>
<feature type="binding site" evidence="6">
    <location>
        <position position="404"/>
    </location>
    <ligand>
        <name>Mg(2+)</name>
        <dbReference type="ChEBI" id="CHEBI:18420"/>
    </ligand>
</feature>
<organism evidence="12 13">
    <name type="scientific">Petrimonas mucosa</name>
    <dbReference type="NCBI Taxonomy" id="1642646"/>
    <lineage>
        <taxon>Bacteria</taxon>
        <taxon>Pseudomonadati</taxon>
        <taxon>Bacteroidota</taxon>
        <taxon>Bacteroidia</taxon>
        <taxon>Bacteroidales</taxon>
        <taxon>Dysgonomonadaceae</taxon>
        <taxon>Petrimonas</taxon>
    </lineage>
</organism>
<sequence>MPYRYFKRDISWLSFNLRVLLEATDESLPVYERIKFLSIYSSNLEEFYKVRVSGYHSSILKSVSRDESEEEALQTLLEINNEVTEQEKAYYRIFNEMILPELRNNGIILYQTEKVEPFHRTYVENYFNEEVFPYLQPMIILKDDIHSFIQDGCIYLVVSLQKKKKKKTPGSSSYTYAMMKIPNTNVPRFVELPSFGGNHYLIFIDDLIKANLQSVFPGYEIIDCYSIKISRDADFSLDKEDQKNIAERILRKVRKRKIGAVTRFQYDKEMPDYFLKYLCEAYEIEEEELLPSGRYLNLSDLIKLPNPVGEQLRQPLPHLLRVPELEANTSILRVLRRQDVLLHFPYQSFDYLLRFLLQAAFDPKVREIKVTQYRVAENSAVINSLISAAKNGKKVTVFVELKARFDEENNYLSSELMQQAGIKIIYSLPGLKVHAKLAYVRKRSNDPDVPLKGYAYLGTGNFNEKTARIYSDEGLLTSDKEIISDIDEVFRVLEGKPNMHDFKHLLVTQFNMVPAILQMIDREIALTREGGEGYIILKMNSLEDREMINALYRASEAGVKVDLIVRGICCLVPNQPYSKNIRITRIVDTYLEHARIWYFRNGGNETIYLSSADWMERNLHRRIEVAFPVYSEPLKRQIIDILKIQLSDNRSAVWVDEHLNNLFKRETASPDEPPVRAQQAIYDYLKSTTGQ</sequence>
<dbReference type="Proteomes" id="UP000178485">
    <property type="component" value="Chromosome i"/>
</dbReference>
<dbReference type="InterPro" id="IPR025198">
    <property type="entry name" value="PPK_N_dom"/>
</dbReference>
<dbReference type="PANTHER" id="PTHR30218:SF0">
    <property type="entry name" value="POLYPHOSPHATE KINASE"/>
    <property type="match status" value="1"/>
</dbReference>
<evidence type="ECO:0000256" key="6">
    <source>
        <dbReference type="HAMAP-Rule" id="MF_00347"/>
    </source>
</evidence>
<feature type="domain" description="Polyphosphate kinase middle" evidence="8">
    <location>
        <begin position="119"/>
        <end position="304"/>
    </location>
</feature>
<dbReference type="InterPro" id="IPR036832">
    <property type="entry name" value="PPK_N_dom_sf"/>
</dbReference>
<dbReference type="STRING" id="1642646.ING2E5A_2479"/>
<dbReference type="Pfam" id="PF13090">
    <property type="entry name" value="PP_kinase_C"/>
    <property type="match status" value="1"/>
</dbReference>
<gene>
    <name evidence="6 12" type="primary">ppk</name>
    <name evidence="12" type="ORF">ING2E5A_2479</name>
</gene>
<keyword evidence="2 6" id="KW-0808">Transferase</keyword>
<evidence type="ECO:0000259" key="8">
    <source>
        <dbReference type="Pfam" id="PF02503"/>
    </source>
</evidence>
<dbReference type="InterPro" id="IPR024953">
    <property type="entry name" value="PP_kinase_middle"/>
</dbReference>
<keyword evidence="13" id="KW-1185">Reference proteome</keyword>
<comment type="similarity">
    <text evidence="6 7">Belongs to the polyphosphate kinase 1 (PPK1) family.</text>
</comment>
<dbReference type="Pfam" id="PF13089">
    <property type="entry name" value="PP_kinase_N"/>
    <property type="match status" value="1"/>
</dbReference>
<dbReference type="InterPro" id="IPR025200">
    <property type="entry name" value="PPK_C_dom2"/>
</dbReference>
<feature type="binding site" evidence="6">
    <location>
        <position position="566"/>
    </location>
    <ligand>
        <name>ATP</name>
        <dbReference type="ChEBI" id="CHEBI:30616"/>
    </ligand>
</feature>
<dbReference type="Gene3D" id="1.20.58.310">
    <property type="entry name" value="Polyphosphate kinase N-terminal domain"/>
    <property type="match status" value="1"/>
</dbReference>
<dbReference type="KEGG" id="pmuc:ING2E5A_2479"/>
<dbReference type="GO" id="GO:0008976">
    <property type="term" value="F:polyphosphate kinase activity"/>
    <property type="evidence" value="ECO:0007669"/>
    <property type="project" value="UniProtKB-UniRule"/>
</dbReference>
<evidence type="ECO:0000259" key="10">
    <source>
        <dbReference type="Pfam" id="PF13090"/>
    </source>
</evidence>
<dbReference type="SUPFAM" id="SSF143724">
    <property type="entry name" value="PHP14-like"/>
    <property type="match status" value="1"/>
</dbReference>
<comment type="function">
    <text evidence="6 7">Catalyzes the reversible transfer of the terminal phosphate of ATP to form a long-chain polyphosphate (polyP).</text>
</comment>
<evidence type="ECO:0000256" key="5">
    <source>
        <dbReference type="ARBA" id="ARBA00022840"/>
    </source>
</evidence>
<dbReference type="Pfam" id="PF02503">
    <property type="entry name" value="PP_kinase"/>
    <property type="match status" value="1"/>
</dbReference>
<dbReference type="AlphaFoldDB" id="A0A1G4G9N7"/>
<dbReference type="GO" id="GO:0005524">
    <property type="term" value="F:ATP binding"/>
    <property type="evidence" value="ECO:0007669"/>
    <property type="project" value="UniProtKB-KW"/>
</dbReference>
<dbReference type="NCBIfam" id="TIGR03705">
    <property type="entry name" value="poly_P_kin"/>
    <property type="match status" value="1"/>
</dbReference>
<feature type="binding site" evidence="6">
    <location>
        <position position="593"/>
    </location>
    <ligand>
        <name>ATP</name>
        <dbReference type="ChEBI" id="CHEBI:30616"/>
    </ligand>
</feature>
<keyword evidence="5 6" id="KW-0067">ATP-binding</keyword>
<feature type="active site" description="Phosphohistidine intermediate" evidence="6">
    <location>
        <position position="434"/>
    </location>
</feature>
<name>A0A1G4G9N7_9BACT</name>
<feature type="binding site" evidence="6">
    <location>
        <position position="43"/>
    </location>
    <ligand>
        <name>ATP</name>
        <dbReference type="ChEBI" id="CHEBI:30616"/>
    </ligand>
</feature>
<reference evidence="12 13" key="1">
    <citation type="submission" date="2016-08" db="EMBL/GenBank/DDBJ databases">
        <authorList>
            <person name="Seilhamer J.J."/>
        </authorList>
    </citation>
    <scope>NUCLEOTIDE SEQUENCE [LARGE SCALE GENOMIC DNA]</scope>
    <source>
        <strain evidence="12">ING2-E5A</strain>
    </source>
</reference>
<dbReference type="InterPro" id="IPR003414">
    <property type="entry name" value="PP_kinase"/>
</dbReference>
<comment type="catalytic activity">
    <reaction evidence="6 7">
        <text>[phosphate](n) + ATP = [phosphate](n+1) + ADP</text>
        <dbReference type="Rhea" id="RHEA:19573"/>
        <dbReference type="Rhea" id="RHEA-COMP:9859"/>
        <dbReference type="Rhea" id="RHEA-COMP:14280"/>
        <dbReference type="ChEBI" id="CHEBI:16838"/>
        <dbReference type="ChEBI" id="CHEBI:30616"/>
        <dbReference type="ChEBI" id="CHEBI:456216"/>
        <dbReference type="EC" id="2.7.4.1"/>
    </reaction>
</comment>
<dbReference type="PANTHER" id="PTHR30218">
    <property type="entry name" value="POLYPHOSPHATE KINASE"/>
    <property type="match status" value="1"/>
</dbReference>
<keyword evidence="1 6" id="KW-0597">Phosphoprotein</keyword>
<dbReference type="InterPro" id="IPR036830">
    <property type="entry name" value="PP_kinase_middle_dom_sf"/>
</dbReference>
<evidence type="ECO:0000256" key="3">
    <source>
        <dbReference type="ARBA" id="ARBA00022741"/>
    </source>
</evidence>
<feature type="binding site" evidence="6">
    <location>
        <position position="470"/>
    </location>
    <ligand>
        <name>ATP</name>
        <dbReference type="ChEBI" id="CHEBI:30616"/>
    </ligand>
</feature>
<dbReference type="Pfam" id="PF17941">
    <property type="entry name" value="PP_kinase_C_1"/>
    <property type="match status" value="1"/>
</dbReference>
<dbReference type="CDD" id="cd09164">
    <property type="entry name" value="PLDc_EcPPK1_C1_like"/>
    <property type="match status" value="1"/>
</dbReference>
<keyword evidence="6" id="KW-0479">Metal-binding</keyword>
<dbReference type="GO" id="GO:0009358">
    <property type="term" value="C:polyphosphate kinase complex"/>
    <property type="evidence" value="ECO:0007669"/>
    <property type="project" value="InterPro"/>
</dbReference>
<dbReference type="CDD" id="cd09167">
    <property type="entry name" value="PLDc_EcPPK1_C2_like"/>
    <property type="match status" value="1"/>
</dbReference>
<dbReference type="RefSeq" id="WP_071137592.1">
    <property type="nucleotide sequence ID" value="NZ_LT608328.1"/>
</dbReference>
<evidence type="ECO:0000313" key="12">
    <source>
        <dbReference type="EMBL" id="SCM59276.1"/>
    </source>
</evidence>
<evidence type="ECO:0000256" key="1">
    <source>
        <dbReference type="ARBA" id="ARBA00022553"/>
    </source>
</evidence>
<dbReference type="EC" id="2.7.4.1" evidence="6 7"/>
<dbReference type="HAMAP" id="MF_00347">
    <property type="entry name" value="Polyphosphate_kinase"/>
    <property type="match status" value="1"/>
</dbReference>
<keyword evidence="4 6" id="KW-0418">Kinase</keyword>
<comment type="cofactor">
    <cofactor evidence="6">
        <name>Mg(2+)</name>
        <dbReference type="ChEBI" id="CHEBI:18420"/>
    </cofactor>
</comment>
<dbReference type="SUPFAM" id="SSF56024">
    <property type="entry name" value="Phospholipase D/nuclease"/>
    <property type="match status" value="2"/>
</dbReference>
<evidence type="ECO:0000256" key="7">
    <source>
        <dbReference type="RuleBase" id="RU003800"/>
    </source>
</evidence>
<feature type="domain" description="Polyphosphate kinase C-terminal" evidence="11">
    <location>
        <begin position="331"/>
        <end position="496"/>
    </location>
</feature>
<evidence type="ECO:0000256" key="4">
    <source>
        <dbReference type="ARBA" id="ARBA00022777"/>
    </source>
</evidence>
<evidence type="ECO:0000313" key="13">
    <source>
        <dbReference type="Proteomes" id="UP000178485"/>
    </source>
</evidence>
<keyword evidence="6" id="KW-0460">Magnesium</keyword>
<feature type="domain" description="Polyphosphate kinase C-terminal" evidence="10">
    <location>
        <begin position="505"/>
        <end position="678"/>
    </location>
</feature>
<comment type="PTM">
    <text evidence="6 7">An intermediate of this reaction is the autophosphorylated ppk in which a phosphate is covalently linked to a histidine residue through a N-P bond.</text>
</comment>
<accession>A0A1G4G9N7</accession>
<dbReference type="NCBIfam" id="NF003917">
    <property type="entry name" value="PRK05443.1-1"/>
    <property type="match status" value="1"/>
</dbReference>
<dbReference type="Gene3D" id="3.30.870.10">
    <property type="entry name" value="Endonuclease Chain A"/>
    <property type="match status" value="2"/>
</dbReference>
<evidence type="ECO:0000259" key="9">
    <source>
        <dbReference type="Pfam" id="PF13089"/>
    </source>
</evidence>
<keyword evidence="3 6" id="KW-0547">Nucleotide-binding</keyword>
<dbReference type="GO" id="GO:0046872">
    <property type="term" value="F:metal ion binding"/>
    <property type="evidence" value="ECO:0007669"/>
    <property type="project" value="UniProtKB-KW"/>
</dbReference>
<dbReference type="PIRSF" id="PIRSF015589">
    <property type="entry name" value="PP_kinase"/>
    <property type="match status" value="1"/>
</dbReference>
<dbReference type="SUPFAM" id="SSF140356">
    <property type="entry name" value="PPK N-terminal domain-like"/>
    <property type="match status" value="1"/>
</dbReference>
<protein>
    <recommendedName>
        <fullName evidence="6 7">Polyphosphate kinase</fullName>
        <ecNumber evidence="6 7">2.7.4.1</ecNumber>
    </recommendedName>
    <alternativeName>
        <fullName evidence="6">ATP-polyphosphate phosphotransferase</fullName>
    </alternativeName>
    <alternativeName>
        <fullName evidence="6">Polyphosphoric acid kinase</fullName>
    </alternativeName>
</protein>